<name>A0A0K2TZ11_LEPSM</name>
<reference evidence="1" key="1">
    <citation type="submission" date="2014-05" db="EMBL/GenBank/DDBJ databases">
        <authorList>
            <person name="Chronopoulou M."/>
        </authorList>
    </citation>
    <scope>NUCLEOTIDE SEQUENCE</scope>
    <source>
        <tissue evidence="1">Whole organism</tissue>
    </source>
</reference>
<dbReference type="EMBL" id="HACA01013250">
    <property type="protein sequence ID" value="CDW30611.1"/>
    <property type="molecule type" value="Transcribed_RNA"/>
</dbReference>
<sequence>MSPLNLCLMMSESLKGLKHILDHLVVCIQS</sequence>
<proteinExistence type="predicted"/>
<organism evidence="1">
    <name type="scientific">Lepeophtheirus salmonis</name>
    <name type="common">Salmon louse</name>
    <name type="synonym">Caligus salmonis</name>
    <dbReference type="NCBI Taxonomy" id="72036"/>
    <lineage>
        <taxon>Eukaryota</taxon>
        <taxon>Metazoa</taxon>
        <taxon>Ecdysozoa</taxon>
        <taxon>Arthropoda</taxon>
        <taxon>Crustacea</taxon>
        <taxon>Multicrustacea</taxon>
        <taxon>Hexanauplia</taxon>
        <taxon>Copepoda</taxon>
        <taxon>Siphonostomatoida</taxon>
        <taxon>Caligidae</taxon>
        <taxon>Lepeophtheirus</taxon>
    </lineage>
</organism>
<protein>
    <submittedName>
        <fullName evidence="1">Uncharacterized protein</fullName>
    </submittedName>
</protein>
<accession>A0A0K2TZ11</accession>
<evidence type="ECO:0000313" key="1">
    <source>
        <dbReference type="EMBL" id="CDW30611.1"/>
    </source>
</evidence>
<dbReference type="AlphaFoldDB" id="A0A0K2TZ11"/>